<sequence length="240" mass="27959">METVKNKLIDEKFVAEKKLVLMESIKSFSDKGYKKVEKGFVTYDFKNSIKFQKNNEKTASERESSFVEHILTSGIENYIDDEPNDCDVFFENKSLIDKSLKNIDKKANMTDNLEDKNDDIFEKKYDISKVHKDDKRSNIKRIDCNIKLCQHICPNYEECKGKGNNSNVKRKRHYSRKCCPFNKSKLKSKKEELSTPNEHKHVEKCLMNNNLNVIKSNSDQNCFGTIANVMLNQTMVTVFP</sequence>
<dbReference type="AlphaFoldDB" id="A0A3M7QNQ3"/>
<gene>
    <name evidence="1" type="ORF">BpHYR1_018744</name>
</gene>
<proteinExistence type="predicted"/>
<evidence type="ECO:0000313" key="1">
    <source>
        <dbReference type="EMBL" id="RNA13036.1"/>
    </source>
</evidence>
<organism evidence="1 2">
    <name type="scientific">Brachionus plicatilis</name>
    <name type="common">Marine rotifer</name>
    <name type="synonym">Brachionus muelleri</name>
    <dbReference type="NCBI Taxonomy" id="10195"/>
    <lineage>
        <taxon>Eukaryota</taxon>
        <taxon>Metazoa</taxon>
        <taxon>Spiralia</taxon>
        <taxon>Gnathifera</taxon>
        <taxon>Rotifera</taxon>
        <taxon>Eurotatoria</taxon>
        <taxon>Monogononta</taxon>
        <taxon>Pseudotrocha</taxon>
        <taxon>Ploima</taxon>
        <taxon>Brachionidae</taxon>
        <taxon>Brachionus</taxon>
    </lineage>
</organism>
<comment type="caution">
    <text evidence="1">The sequence shown here is derived from an EMBL/GenBank/DDBJ whole genome shotgun (WGS) entry which is preliminary data.</text>
</comment>
<evidence type="ECO:0000313" key="2">
    <source>
        <dbReference type="Proteomes" id="UP000276133"/>
    </source>
</evidence>
<accession>A0A3M7QNQ3</accession>
<keyword evidence="2" id="KW-1185">Reference proteome</keyword>
<dbReference type="Proteomes" id="UP000276133">
    <property type="component" value="Unassembled WGS sequence"/>
</dbReference>
<reference evidence="1 2" key="1">
    <citation type="journal article" date="2018" name="Sci. Rep.">
        <title>Genomic signatures of local adaptation to the degree of environmental predictability in rotifers.</title>
        <authorList>
            <person name="Franch-Gras L."/>
            <person name="Hahn C."/>
            <person name="Garcia-Roger E.M."/>
            <person name="Carmona M.J."/>
            <person name="Serra M."/>
            <person name="Gomez A."/>
        </authorList>
    </citation>
    <scope>NUCLEOTIDE SEQUENCE [LARGE SCALE GENOMIC DNA]</scope>
    <source>
        <strain evidence="1">HYR1</strain>
    </source>
</reference>
<protein>
    <submittedName>
        <fullName evidence="1">Uncharacterized protein</fullName>
    </submittedName>
</protein>
<name>A0A3M7QNQ3_BRAPC</name>
<dbReference type="EMBL" id="REGN01005524">
    <property type="protein sequence ID" value="RNA13036.1"/>
    <property type="molecule type" value="Genomic_DNA"/>
</dbReference>